<organism evidence="5 6">
    <name type="scientific">Georgenia daeguensis</name>
    <dbReference type="NCBI Taxonomy" id="908355"/>
    <lineage>
        <taxon>Bacteria</taxon>
        <taxon>Bacillati</taxon>
        <taxon>Actinomycetota</taxon>
        <taxon>Actinomycetes</taxon>
        <taxon>Micrococcales</taxon>
        <taxon>Bogoriellaceae</taxon>
        <taxon>Georgenia</taxon>
    </lineage>
</organism>
<evidence type="ECO:0000313" key="6">
    <source>
        <dbReference type="Proteomes" id="UP001499841"/>
    </source>
</evidence>
<feature type="transmembrane region" description="Helical" evidence="3">
    <location>
        <begin position="245"/>
        <end position="265"/>
    </location>
</feature>
<dbReference type="InterPro" id="IPR000045">
    <property type="entry name" value="Prepilin_IV_endopep_pep"/>
</dbReference>
<accession>A0ABP8EPS1</accession>
<dbReference type="RefSeq" id="WP_345037014.1">
    <property type="nucleotide sequence ID" value="NZ_BAABBA010000002.1"/>
</dbReference>
<dbReference type="Gene3D" id="1.20.120.1220">
    <property type="match status" value="1"/>
</dbReference>
<evidence type="ECO:0000256" key="3">
    <source>
        <dbReference type="SAM" id="Phobius"/>
    </source>
</evidence>
<feature type="transmembrane region" description="Helical" evidence="3">
    <location>
        <begin position="113"/>
        <end position="132"/>
    </location>
</feature>
<feature type="transmembrane region" description="Helical" evidence="3">
    <location>
        <begin position="144"/>
        <end position="161"/>
    </location>
</feature>
<keyword evidence="3" id="KW-0472">Membrane</keyword>
<evidence type="ECO:0000259" key="4">
    <source>
        <dbReference type="Pfam" id="PF01478"/>
    </source>
</evidence>
<evidence type="ECO:0000256" key="2">
    <source>
        <dbReference type="SAM" id="MobiDB-lite"/>
    </source>
</evidence>
<dbReference type="Pfam" id="PF01478">
    <property type="entry name" value="Peptidase_A24"/>
    <property type="match status" value="1"/>
</dbReference>
<reference evidence="6" key="1">
    <citation type="journal article" date="2019" name="Int. J. Syst. Evol. Microbiol.">
        <title>The Global Catalogue of Microorganisms (GCM) 10K type strain sequencing project: providing services to taxonomists for standard genome sequencing and annotation.</title>
        <authorList>
            <consortium name="The Broad Institute Genomics Platform"/>
            <consortium name="The Broad Institute Genome Sequencing Center for Infectious Disease"/>
            <person name="Wu L."/>
            <person name="Ma J."/>
        </authorList>
    </citation>
    <scope>NUCLEOTIDE SEQUENCE [LARGE SCALE GENOMIC DNA]</scope>
    <source>
        <strain evidence="6">JCM 17459</strain>
    </source>
</reference>
<comment type="caution">
    <text evidence="5">The sequence shown here is derived from an EMBL/GenBank/DDBJ whole genome shotgun (WGS) entry which is preliminary data.</text>
</comment>
<gene>
    <name evidence="5" type="ORF">GCM10022262_03700</name>
</gene>
<keyword evidence="3" id="KW-1133">Transmembrane helix</keyword>
<comment type="similarity">
    <text evidence="1">Belongs to the peptidase A24 family.</text>
</comment>
<evidence type="ECO:0000313" key="5">
    <source>
        <dbReference type="EMBL" id="GAA4286011.1"/>
    </source>
</evidence>
<dbReference type="PANTHER" id="PTHR30487:SF0">
    <property type="entry name" value="PREPILIN LEADER PEPTIDASE_N-METHYLTRANSFERASE-RELATED"/>
    <property type="match status" value="1"/>
</dbReference>
<dbReference type="EMBL" id="BAABBA010000002">
    <property type="protein sequence ID" value="GAA4286011.1"/>
    <property type="molecule type" value="Genomic_DNA"/>
</dbReference>
<keyword evidence="3" id="KW-0812">Transmembrane</keyword>
<protein>
    <recommendedName>
        <fullName evidence="4">Prepilin type IV endopeptidase peptidase domain-containing protein</fullName>
    </recommendedName>
</protein>
<feature type="domain" description="Prepilin type IV endopeptidase peptidase" evidence="4">
    <location>
        <begin position="122"/>
        <end position="231"/>
    </location>
</feature>
<feature type="transmembrane region" description="Helical" evidence="3">
    <location>
        <begin position="210"/>
        <end position="238"/>
    </location>
</feature>
<sequence length="270" mass="26136">MSEDDPAATAGGRATGSPAATSGGRDTTPPADVTPVPRDAATVPADVIPVPGDVAQVDAAPVPGQVASGPASTSLPEDDDSRAGLPPGVRGPTFMVAGVVGAGAVAGLAGQHWAVVAGGAGLAALAVVLTVIDVRTHRLPDRLVGPGVCWLLLTLTLAAAVTGQPGTLGRAVLAGLASATGYLLLGLARAGGLGLGDVKLGGLLGLWLGWFGWSAVLAGPVVAFVLGGIFASGLLLVGRAGRKSAFAFGPWMLLGAAAATAGALADALPY</sequence>
<name>A0ABP8EPS1_9MICO</name>
<feature type="compositionally biased region" description="Low complexity" evidence="2">
    <location>
        <begin position="25"/>
        <end position="41"/>
    </location>
</feature>
<dbReference type="InterPro" id="IPR050882">
    <property type="entry name" value="Prepilin_peptidase/N-MTase"/>
</dbReference>
<keyword evidence="6" id="KW-1185">Reference proteome</keyword>
<dbReference type="PANTHER" id="PTHR30487">
    <property type="entry name" value="TYPE 4 PREPILIN-LIKE PROTEINS LEADER PEPTIDE-PROCESSING ENZYME"/>
    <property type="match status" value="1"/>
</dbReference>
<dbReference type="Proteomes" id="UP001499841">
    <property type="component" value="Unassembled WGS sequence"/>
</dbReference>
<evidence type="ECO:0000256" key="1">
    <source>
        <dbReference type="ARBA" id="ARBA00005801"/>
    </source>
</evidence>
<proteinExistence type="inferred from homology"/>
<feature type="transmembrane region" description="Helical" evidence="3">
    <location>
        <begin position="168"/>
        <end position="190"/>
    </location>
</feature>
<feature type="region of interest" description="Disordered" evidence="2">
    <location>
        <begin position="1"/>
        <end position="87"/>
    </location>
</feature>